<dbReference type="PANTHER" id="PTHR43591">
    <property type="entry name" value="METHYLTRANSFERASE"/>
    <property type="match status" value="1"/>
</dbReference>
<feature type="domain" description="Methyltransferase" evidence="1">
    <location>
        <begin position="60"/>
        <end position="152"/>
    </location>
</feature>
<organism evidence="2 3">
    <name type="scientific">Paractinoplanes deccanensis</name>
    <dbReference type="NCBI Taxonomy" id="113561"/>
    <lineage>
        <taxon>Bacteria</taxon>
        <taxon>Bacillati</taxon>
        <taxon>Actinomycetota</taxon>
        <taxon>Actinomycetes</taxon>
        <taxon>Micromonosporales</taxon>
        <taxon>Micromonosporaceae</taxon>
        <taxon>Paractinoplanes</taxon>
    </lineage>
</organism>
<evidence type="ECO:0000259" key="1">
    <source>
        <dbReference type="Pfam" id="PF13649"/>
    </source>
</evidence>
<proteinExistence type="predicted"/>
<evidence type="ECO:0000313" key="2">
    <source>
        <dbReference type="EMBL" id="GID75659.1"/>
    </source>
</evidence>
<dbReference type="Proteomes" id="UP000609879">
    <property type="component" value="Unassembled WGS sequence"/>
</dbReference>
<dbReference type="InterPro" id="IPR029063">
    <property type="entry name" value="SAM-dependent_MTases_sf"/>
</dbReference>
<dbReference type="CDD" id="cd02440">
    <property type="entry name" value="AdoMet_MTases"/>
    <property type="match status" value="1"/>
</dbReference>
<comment type="caution">
    <text evidence="2">The sequence shown here is derived from an EMBL/GenBank/DDBJ whole genome shotgun (WGS) entry which is preliminary data.</text>
</comment>
<gene>
    <name evidence="2" type="ORF">Ade02nite_43000</name>
</gene>
<reference evidence="2 3" key="1">
    <citation type="submission" date="2021-01" db="EMBL/GenBank/DDBJ databases">
        <title>Whole genome shotgun sequence of Actinoplanes deccanensis NBRC 13994.</title>
        <authorList>
            <person name="Komaki H."/>
            <person name="Tamura T."/>
        </authorList>
    </citation>
    <scope>NUCLEOTIDE SEQUENCE [LARGE SCALE GENOMIC DNA]</scope>
    <source>
        <strain evidence="2 3">NBRC 13994</strain>
    </source>
</reference>
<dbReference type="InterPro" id="IPR041698">
    <property type="entry name" value="Methyltransf_25"/>
</dbReference>
<protein>
    <recommendedName>
        <fullName evidence="1">Methyltransferase domain-containing protein</fullName>
    </recommendedName>
</protein>
<dbReference type="PANTHER" id="PTHR43591:SF24">
    <property type="entry name" value="2-METHOXY-6-POLYPRENYL-1,4-BENZOQUINOL METHYLASE, MITOCHONDRIAL"/>
    <property type="match status" value="1"/>
</dbReference>
<dbReference type="SUPFAM" id="SSF53335">
    <property type="entry name" value="S-adenosyl-L-methionine-dependent methyltransferases"/>
    <property type="match status" value="1"/>
</dbReference>
<dbReference type="EMBL" id="BOMI01000082">
    <property type="protein sequence ID" value="GID75659.1"/>
    <property type="molecule type" value="Genomic_DNA"/>
</dbReference>
<keyword evidence="3" id="KW-1185">Reference proteome</keyword>
<dbReference type="Pfam" id="PF13649">
    <property type="entry name" value="Methyltransf_25"/>
    <property type="match status" value="1"/>
</dbReference>
<sequence>MWGAAAIPSVEGMTELVLEGVKAKQQKTWASGDYGAVAALIHPMAEETVQAADLSAGARVLDVAAGTGNASIAAARCGADVVATDYVAALLDRARERAAAEHLPITTEVADAESLPCADGSFDAVISVVGAMFAPDQERTAAEITRVCRPGGTVAMANWTPEGFIGEMFRTVGRRVPPPPGIRGPVEWGSEPRVRELFGDRVAALDVAERAFVFRFASPEAFADYFRQHYGPTLKAFEALGPDGGKPLYDDLVALIARFNTATDGTCKVPSTYLRIVATRA</sequence>
<dbReference type="Gene3D" id="3.40.50.150">
    <property type="entry name" value="Vaccinia Virus protein VP39"/>
    <property type="match status" value="1"/>
</dbReference>
<evidence type="ECO:0000313" key="3">
    <source>
        <dbReference type="Proteomes" id="UP000609879"/>
    </source>
</evidence>
<accession>A0ABQ3Y6P6</accession>
<name>A0ABQ3Y6P6_9ACTN</name>